<gene>
    <name evidence="1" type="ORF">CYNAS_LOCUS2828</name>
</gene>
<accession>A0AA36GK67</accession>
<organism evidence="1 2">
    <name type="scientific">Cylicocyclus nassatus</name>
    <name type="common">Nematode worm</name>
    <dbReference type="NCBI Taxonomy" id="53992"/>
    <lineage>
        <taxon>Eukaryota</taxon>
        <taxon>Metazoa</taxon>
        <taxon>Ecdysozoa</taxon>
        <taxon>Nematoda</taxon>
        <taxon>Chromadorea</taxon>
        <taxon>Rhabditida</taxon>
        <taxon>Rhabditina</taxon>
        <taxon>Rhabditomorpha</taxon>
        <taxon>Strongyloidea</taxon>
        <taxon>Strongylidae</taxon>
        <taxon>Cylicocyclus</taxon>
    </lineage>
</organism>
<dbReference type="EMBL" id="CATQJL010000001">
    <property type="protein sequence ID" value="CAJ0590845.1"/>
    <property type="molecule type" value="Genomic_DNA"/>
</dbReference>
<evidence type="ECO:0000313" key="2">
    <source>
        <dbReference type="Proteomes" id="UP001176961"/>
    </source>
</evidence>
<dbReference type="Gene3D" id="3.40.50.1220">
    <property type="entry name" value="TPP-binding domain"/>
    <property type="match status" value="1"/>
</dbReference>
<keyword evidence="2" id="KW-1185">Reference proteome</keyword>
<dbReference type="AlphaFoldDB" id="A0AA36GK67"/>
<comment type="caution">
    <text evidence="1">The sequence shown here is derived from an EMBL/GenBank/DDBJ whole genome shotgun (WGS) entry which is preliminary data.</text>
</comment>
<name>A0AA36GK67_CYLNA</name>
<sequence>MCIMTCKLDRLEKLLHRNCITLLLSLVLYSIVGMKDSKVCINSKSLLLRLRINKNPDGPIFQVSDFGLKADLFKAFPEMIAAL</sequence>
<proteinExistence type="predicted"/>
<dbReference type="InterPro" id="IPR029035">
    <property type="entry name" value="DHS-like_NAD/FAD-binding_dom"/>
</dbReference>
<evidence type="ECO:0000313" key="1">
    <source>
        <dbReference type="EMBL" id="CAJ0590845.1"/>
    </source>
</evidence>
<dbReference type="SUPFAM" id="SSF52467">
    <property type="entry name" value="DHS-like NAD/FAD-binding domain"/>
    <property type="match status" value="1"/>
</dbReference>
<protein>
    <submittedName>
        <fullName evidence="1">Uncharacterized protein</fullName>
    </submittedName>
</protein>
<dbReference type="Proteomes" id="UP001176961">
    <property type="component" value="Unassembled WGS sequence"/>
</dbReference>
<reference evidence="1" key="1">
    <citation type="submission" date="2023-07" db="EMBL/GenBank/DDBJ databases">
        <authorList>
            <consortium name="CYATHOMIX"/>
        </authorList>
    </citation>
    <scope>NUCLEOTIDE SEQUENCE</scope>
    <source>
        <strain evidence="1">N/A</strain>
    </source>
</reference>